<keyword evidence="3" id="KW-1185">Reference proteome</keyword>
<accession>A0A6C2UL70</accession>
<protein>
    <submittedName>
        <fullName evidence="2">Uncharacterized protein</fullName>
    </submittedName>
</protein>
<dbReference type="EMBL" id="CAAHFH010000001">
    <property type="protein sequence ID" value="VGO20167.1"/>
    <property type="molecule type" value="Genomic_DNA"/>
</dbReference>
<reference evidence="2 3" key="1">
    <citation type="submission" date="2019-04" db="EMBL/GenBank/DDBJ databases">
        <authorList>
            <person name="Van Vliet M D."/>
        </authorList>
    </citation>
    <scope>NUCLEOTIDE SEQUENCE [LARGE SCALE GENOMIC DNA]</scope>
    <source>
        <strain evidence="2 3">F21</strain>
    </source>
</reference>
<dbReference type="AlphaFoldDB" id="A0A6C2UL70"/>
<organism evidence="2 3">
    <name type="scientific">Pontiella sulfatireligans</name>
    <dbReference type="NCBI Taxonomy" id="2750658"/>
    <lineage>
        <taxon>Bacteria</taxon>
        <taxon>Pseudomonadati</taxon>
        <taxon>Kiritimatiellota</taxon>
        <taxon>Kiritimatiellia</taxon>
        <taxon>Kiritimatiellales</taxon>
        <taxon>Pontiellaceae</taxon>
        <taxon>Pontiella</taxon>
    </lineage>
</organism>
<evidence type="ECO:0000313" key="2">
    <source>
        <dbReference type="EMBL" id="VGO20167.1"/>
    </source>
</evidence>
<proteinExistence type="predicted"/>
<dbReference type="RefSeq" id="WP_136061607.1">
    <property type="nucleotide sequence ID" value="NZ_CAAHFH010000001.1"/>
</dbReference>
<name>A0A6C2UL70_9BACT</name>
<gene>
    <name evidence="2" type="ORF">SCARR_02228</name>
</gene>
<feature type="coiled-coil region" evidence="1">
    <location>
        <begin position="3"/>
        <end position="40"/>
    </location>
</feature>
<sequence length="155" mass="17882">MEKVELTSEMAEVLEEYTKLQQEERELQERKHALQEKLKVHLRGEAKRVWFPEVAGEHLKISYRSVPLVEYDEEVLRSRLGDRYESILEPDMRKLKAELPNLGSELAPLLGRIGSPSPDKVKEALHEQTVSADEFKGAFTKTMKEYITVAHVPPE</sequence>
<keyword evidence="1" id="KW-0175">Coiled coil</keyword>
<dbReference type="Proteomes" id="UP000346198">
    <property type="component" value="Unassembled WGS sequence"/>
</dbReference>
<evidence type="ECO:0000313" key="3">
    <source>
        <dbReference type="Proteomes" id="UP000346198"/>
    </source>
</evidence>
<evidence type="ECO:0000256" key="1">
    <source>
        <dbReference type="SAM" id="Coils"/>
    </source>
</evidence>